<dbReference type="EMBL" id="AOIV01000041">
    <property type="protein sequence ID" value="ELZ27309.1"/>
    <property type="molecule type" value="Genomic_DNA"/>
</dbReference>
<protein>
    <submittedName>
        <fullName evidence="2">Uncharacterized protein</fullName>
    </submittedName>
</protein>
<dbReference type="RefSeq" id="WP_008389309.1">
    <property type="nucleotide sequence ID" value="NZ_AOIV01000041.1"/>
</dbReference>
<feature type="compositionally biased region" description="Polar residues" evidence="1">
    <location>
        <begin position="1"/>
        <end position="25"/>
    </location>
</feature>
<evidence type="ECO:0000313" key="3">
    <source>
        <dbReference type="Proteomes" id="UP000011513"/>
    </source>
</evidence>
<dbReference type="Proteomes" id="UP000011513">
    <property type="component" value="Unassembled WGS sequence"/>
</dbReference>
<proteinExistence type="predicted"/>
<accession>M0CZI1</accession>
<evidence type="ECO:0000313" key="2">
    <source>
        <dbReference type="EMBL" id="ELZ27309.1"/>
    </source>
</evidence>
<organism evidence="2 3">
    <name type="scientific">Halogeometricum pallidum JCM 14848</name>
    <dbReference type="NCBI Taxonomy" id="1227487"/>
    <lineage>
        <taxon>Archaea</taxon>
        <taxon>Methanobacteriati</taxon>
        <taxon>Methanobacteriota</taxon>
        <taxon>Stenosarchaea group</taxon>
        <taxon>Halobacteria</taxon>
        <taxon>Halobacteriales</taxon>
        <taxon>Haloferacaceae</taxon>
        <taxon>Halogeometricum</taxon>
    </lineage>
</organism>
<dbReference type="InterPro" id="IPR058272">
    <property type="entry name" value="DUF7966"/>
</dbReference>
<dbReference type="Pfam" id="PF25920">
    <property type="entry name" value="DUF7966"/>
    <property type="match status" value="1"/>
</dbReference>
<keyword evidence="3" id="KW-1185">Reference proteome</keyword>
<dbReference type="InParanoid" id="M0CZI1"/>
<evidence type="ECO:0000256" key="1">
    <source>
        <dbReference type="SAM" id="MobiDB-lite"/>
    </source>
</evidence>
<dbReference type="AlphaFoldDB" id="M0CZI1"/>
<sequence length="172" mass="17407">MTRVSSSPSTAAHGSQTASDPSAVSDSKPEAPAPSPDSVRTALRALATDGPPSPGSAFRETVAEADAATPSAPDAAAFVCAGRLPELSRAVADAEAAGETRVAATGRRALATLRRLDAAAGRAFGSDPEDAERVATTDGGFDDSGGPGDDGRDHFRRGHDIVLPRTDQSANR</sequence>
<name>M0CZI1_HALPD</name>
<gene>
    <name evidence="2" type="ORF">C474_18224</name>
</gene>
<feature type="region of interest" description="Disordered" evidence="1">
    <location>
        <begin position="123"/>
        <end position="172"/>
    </location>
</feature>
<comment type="caution">
    <text evidence="2">The sequence shown here is derived from an EMBL/GenBank/DDBJ whole genome shotgun (WGS) entry which is preliminary data.</text>
</comment>
<feature type="compositionally biased region" description="Basic and acidic residues" evidence="1">
    <location>
        <begin position="149"/>
        <end position="162"/>
    </location>
</feature>
<feature type="region of interest" description="Disordered" evidence="1">
    <location>
        <begin position="1"/>
        <end position="72"/>
    </location>
</feature>
<dbReference type="eggNOG" id="ENOG502N5KW">
    <property type="taxonomic scope" value="Archaea"/>
</dbReference>
<reference evidence="2 3" key="1">
    <citation type="journal article" date="2014" name="PLoS Genet.">
        <title>Phylogenetically driven sequencing of extremely halophilic archaea reveals strategies for static and dynamic osmo-response.</title>
        <authorList>
            <person name="Becker E.A."/>
            <person name="Seitzer P.M."/>
            <person name="Tritt A."/>
            <person name="Larsen D."/>
            <person name="Krusor M."/>
            <person name="Yao A.I."/>
            <person name="Wu D."/>
            <person name="Madern D."/>
            <person name="Eisen J.A."/>
            <person name="Darling A.E."/>
            <person name="Facciotti M.T."/>
        </authorList>
    </citation>
    <scope>NUCLEOTIDE SEQUENCE [LARGE SCALE GENOMIC DNA]</scope>
    <source>
        <strain evidence="2 3">JCM 14848</strain>
    </source>
</reference>